<sequence>MFLNLIIFMLVIILIVIFMLYKRQTLLNLFSHTMASSTIQFQEQIEGTAEVVIQRLEERIRYLEDILITADAEIARLDKEITRAEKLLDKEPKDGQLLPELSKFSEKEKEEKMQISFQPLNSMQEPIDKNDKVIDNEKEVIRIHKRNSVLALAEQGYSSIEIAKTTGISKSEIILLLQLNKK</sequence>
<accession>A0A1I4K1L1</accession>
<evidence type="ECO:0000313" key="4">
    <source>
        <dbReference type="Proteomes" id="UP000199520"/>
    </source>
</evidence>
<dbReference type="RefSeq" id="WP_090936085.1">
    <property type="nucleotide sequence ID" value="NZ_FOTS01000015.1"/>
</dbReference>
<evidence type="ECO:0000256" key="1">
    <source>
        <dbReference type="SAM" id="Coils"/>
    </source>
</evidence>
<dbReference type="AlphaFoldDB" id="A0A1I4K1L1"/>
<dbReference type="STRING" id="1123291.SAMN04490355_101551"/>
<feature type="coiled-coil region" evidence="1">
    <location>
        <begin position="53"/>
        <end position="87"/>
    </location>
</feature>
<dbReference type="OrthoDB" id="1682562at2"/>
<keyword evidence="1" id="KW-0175">Coiled coil</keyword>
<dbReference type="Proteomes" id="UP000199520">
    <property type="component" value="Unassembled WGS sequence"/>
</dbReference>
<keyword evidence="4" id="KW-1185">Reference proteome</keyword>
<keyword evidence="2" id="KW-0472">Membrane</keyword>
<proteinExistence type="predicted"/>
<keyword evidence="2" id="KW-0812">Transmembrane</keyword>
<dbReference type="EMBL" id="FOTS01000015">
    <property type="protein sequence ID" value="SFL72614.1"/>
    <property type="molecule type" value="Genomic_DNA"/>
</dbReference>
<protein>
    <submittedName>
        <fullName evidence="3">Uncharacterized protein</fullName>
    </submittedName>
</protein>
<evidence type="ECO:0000256" key="2">
    <source>
        <dbReference type="SAM" id="Phobius"/>
    </source>
</evidence>
<gene>
    <name evidence="3" type="ORF">SAMN04490355_101551</name>
</gene>
<evidence type="ECO:0000313" key="3">
    <source>
        <dbReference type="EMBL" id="SFL72614.1"/>
    </source>
</evidence>
<keyword evidence="2" id="KW-1133">Transmembrane helix</keyword>
<feature type="transmembrane region" description="Helical" evidence="2">
    <location>
        <begin position="6"/>
        <end position="21"/>
    </location>
</feature>
<reference evidence="4" key="1">
    <citation type="submission" date="2016-10" db="EMBL/GenBank/DDBJ databases">
        <authorList>
            <person name="Varghese N."/>
            <person name="Submissions S."/>
        </authorList>
    </citation>
    <scope>NUCLEOTIDE SEQUENCE [LARGE SCALE GENOMIC DNA]</scope>
    <source>
        <strain evidence="4">DSM 13327</strain>
    </source>
</reference>
<name>A0A1I4K1L1_9FIRM</name>
<organism evidence="3 4">
    <name type="scientific">Pelosinus propionicus DSM 13327</name>
    <dbReference type="NCBI Taxonomy" id="1123291"/>
    <lineage>
        <taxon>Bacteria</taxon>
        <taxon>Bacillati</taxon>
        <taxon>Bacillota</taxon>
        <taxon>Negativicutes</taxon>
        <taxon>Selenomonadales</taxon>
        <taxon>Sporomusaceae</taxon>
        <taxon>Pelosinus</taxon>
    </lineage>
</organism>